<name>A0AAD6C4W8_9EURO</name>
<gene>
    <name evidence="3" type="ORF">N7458_008477</name>
</gene>
<dbReference type="Proteomes" id="UP001213681">
    <property type="component" value="Unassembled WGS sequence"/>
</dbReference>
<dbReference type="PANTHER" id="PTHR47425:SF2">
    <property type="entry name" value="FARB-RELATED"/>
    <property type="match status" value="1"/>
</dbReference>
<dbReference type="CDD" id="cd12148">
    <property type="entry name" value="fungal_TF_MHR"/>
    <property type="match status" value="1"/>
</dbReference>
<evidence type="ECO:0000313" key="4">
    <source>
        <dbReference type="Proteomes" id="UP001213681"/>
    </source>
</evidence>
<evidence type="ECO:0000313" key="3">
    <source>
        <dbReference type="EMBL" id="KAJ5444605.1"/>
    </source>
</evidence>
<dbReference type="SMART" id="SM00906">
    <property type="entry name" value="Fungal_trans"/>
    <property type="match status" value="1"/>
</dbReference>
<proteinExistence type="predicted"/>
<protein>
    <recommendedName>
        <fullName evidence="2">Xylanolytic transcriptional activator regulatory domain-containing protein</fullName>
    </recommendedName>
</protein>
<organism evidence="3 4">
    <name type="scientific">Penicillium daleae</name>
    <dbReference type="NCBI Taxonomy" id="63821"/>
    <lineage>
        <taxon>Eukaryota</taxon>
        <taxon>Fungi</taxon>
        <taxon>Dikarya</taxon>
        <taxon>Ascomycota</taxon>
        <taxon>Pezizomycotina</taxon>
        <taxon>Eurotiomycetes</taxon>
        <taxon>Eurotiomycetidae</taxon>
        <taxon>Eurotiales</taxon>
        <taxon>Aspergillaceae</taxon>
        <taxon>Penicillium</taxon>
    </lineage>
</organism>
<dbReference type="GO" id="GO:0003677">
    <property type="term" value="F:DNA binding"/>
    <property type="evidence" value="ECO:0007669"/>
    <property type="project" value="InterPro"/>
</dbReference>
<evidence type="ECO:0000259" key="2">
    <source>
        <dbReference type="SMART" id="SM00906"/>
    </source>
</evidence>
<sequence>MPSTPIQEIETQRYDVWKTGEIHDNAQRICDLNGMNLFGHQTPASGSDEVRLIEAALSVDSYYNPPMPNRDVFFSYYPYLRAPNLQRLQSADRSFLESQKSLHVPAGPILDAVMSRYFLYVHPFCRSSTRQNSGRSSTKKRLGGLYVFISKPLSYFTLIILFETELCHQYISLADAKKWGAESILEMRNSFYRRAKLLYDFGVEDDHMRIAQALTLLTYQSSGTDHLSNSTWLGLAIQQAHLVNAHLYHRCPAEARYKRSELKRLWWCLIIRDRIIALGMRRPLQILPARFDVVFREPLLIEDLSDEIESSQVYDPETKKILCKIMTSLCRLAASLTNLIMTLYPLDPFPDCQGSQLADIASIDDIQARLQYWESNHMLRPSSQDSNHHSSVAFFKQLTALYFESARLALYQYISFRIHRNQRPDDWPDLMDAVTAIHDVVKCFVADGTAGHLPISAVAYTALPQMVLNLNLRLSSDTITRRRQENVLSIYMELNRQYVLRYDVSHVSTWVNRFVSLFELSLSPIKPQLADLARRQRVFPGKDCLYLLELEPELYFKIAGMMDASMASGHLALEYSGTKLGFPSTDLSLSLMGSERSGFPEVISSDSPQTGEILPLNDDYVDKEDEDSYMVDVTSIELLSRGLGLFGE</sequence>
<reference evidence="3" key="1">
    <citation type="submission" date="2022-12" db="EMBL/GenBank/DDBJ databases">
        <authorList>
            <person name="Petersen C."/>
        </authorList>
    </citation>
    <scope>NUCLEOTIDE SEQUENCE</scope>
    <source>
        <strain evidence="3">IBT 16125</strain>
    </source>
</reference>
<dbReference type="AlphaFoldDB" id="A0AAD6C4W8"/>
<reference evidence="3" key="2">
    <citation type="journal article" date="2023" name="IMA Fungus">
        <title>Comparative genomic study of the Penicillium genus elucidates a diverse pangenome and 15 lateral gene transfer events.</title>
        <authorList>
            <person name="Petersen C."/>
            <person name="Sorensen T."/>
            <person name="Nielsen M.R."/>
            <person name="Sondergaard T.E."/>
            <person name="Sorensen J.L."/>
            <person name="Fitzpatrick D.A."/>
            <person name="Frisvad J.C."/>
            <person name="Nielsen K.L."/>
        </authorList>
    </citation>
    <scope>NUCLEOTIDE SEQUENCE</scope>
    <source>
        <strain evidence="3">IBT 16125</strain>
    </source>
</reference>
<dbReference type="RefSeq" id="XP_056764685.1">
    <property type="nucleotide sequence ID" value="XM_056911859.1"/>
</dbReference>
<dbReference type="GO" id="GO:0006351">
    <property type="term" value="P:DNA-templated transcription"/>
    <property type="evidence" value="ECO:0007669"/>
    <property type="project" value="InterPro"/>
</dbReference>
<dbReference type="InterPro" id="IPR052761">
    <property type="entry name" value="Fungal_Detox/Toxin_TFs"/>
</dbReference>
<keyword evidence="1" id="KW-0539">Nucleus</keyword>
<evidence type="ECO:0000256" key="1">
    <source>
        <dbReference type="ARBA" id="ARBA00023242"/>
    </source>
</evidence>
<keyword evidence="4" id="KW-1185">Reference proteome</keyword>
<dbReference type="Pfam" id="PF04082">
    <property type="entry name" value="Fungal_trans"/>
    <property type="match status" value="1"/>
</dbReference>
<feature type="domain" description="Xylanolytic transcriptional activator regulatory" evidence="2">
    <location>
        <begin position="229"/>
        <end position="304"/>
    </location>
</feature>
<dbReference type="GeneID" id="81602102"/>
<dbReference type="EMBL" id="JAPVEA010000007">
    <property type="protein sequence ID" value="KAJ5444605.1"/>
    <property type="molecule type" value="Genomic_DNA"/>
</dbReference>
<dbReference type="GO" id="GO:0008270">
    <property type="term" value="F:zinc ion binding"/>
    <property type="evidence" value="ECO:0007669"/>
    <property type="project" value="InterPro"/>
</dbReference>
<accession>A0AAD6C4W8</accession>
<comment type="caution">
    <text evidence="3">The sequence shown here is derived from an EMBL/GenBank/DDBJ whole genome shotgun (WGS) entry which is preliminary data.</text>
</comment>
<dbReference type="PANTHER" id="PTHR47425">
    <property type="entry name" value="FARB-RELATED"/>
    <property type="match status" value="1"/>
</dbReference>
<dbReference type="InterPro" id="IPR007219">
    <property type="entry name" value="XnlR_reg_dom"/>
</dbReference>